<keyword evidence="2" id="KW-1185">Reference proteome</keyword>
<reference evidence="1 2" key="1">
    <citation type="submission" date="2018-03" db="EMBL/GenBank/DDBJ databases">
        <title>Draft Genome Sequences of the Obligatory Marine Myxobacteria Enhygromyxa salina SWB005.</title>
        <authorList>
            <person name="Poehlein A."/>
            <person name="Moghaddam J.A."/>
            <person name="Harms H."/>
            <person name="Alanjari M."/>
            <person name="Koenig G.M."/>
            <person name="Daniel R."/>
            <person name="Schaeberle T.F."/>
        </authorList>
    </citation>
    <scope>NUCLEOTIDE SEQUENCE [LARGE SCALE GENOMIC DNA]</scope>
    <source>
        <strain evidence="1 2">SWB005</strain>
    </source>
</reference>
<comment type="caution">
    <text evidence="1">The sequence shown here is derived from an EMBL/GenBank/DDBJ whole genome shotgun (WGS) entry which is preliminary data.</text>
</comment>
<dbReference type="EMBL" id="PVNK01000118">
    <property type="protein sequence ID" value="PRQ02441.1"/>
    <property type="molecule type" value="Genomic_DNA"/>
</dbReference>
<protein>
    <submittedName>
        <fullName evidence="1">Uncharacterized protein</fullName>
    </submittedName>
</protein>
<name>A0A2S9YBQ3_9BACT</name>
<proteinExistence type="predicted"/>
<evidence type="ECO:0000313" key="1">
    <source>
        <dbReference type="EMBL" id="PRQ02441.1"/>
    </source>
</evidence>
<dbReference type="RefSeq" id="WP_106391682.1">
    <property type="nucleotide sequence ID" value="NZ_PVNK01000118.1"/>
</dbReference>
<organism evidence="1 2">
    <name type="scientific">Enhygromyxa salina</name>
    <dbReference type="NCBI Taxonomy" id="215803"/>
    <lineage>
        <taxon>Bacteria</taxon>
        <taxon>Pseudomonadati</taxon>
        <taxon>Myxococcota</taxon>
        <taxon>Polyangia</taxon>
        <taxon>Nannocystales</taxon>
        <taxon>Nannocystaceae</taxon>
        <taxon>Enhygromyxa</taxon>
    </lineage>
</organism>
<dbReference type="AlphaFoldDB" id="A0A2S9YBQ3"/>
<sequence>MVTIHTRSHPLGLTFALLGLLAAGGEDPQADHEPERDVFVALELSAGPRAELVGPSNFGGTVLASATLDVGCTSRGCAAAEFSYDRAGTLFTIEELDLFEDDPVVITDGVDSLVADRVDMRLWQEAEGYEVCGPLDGAALGYEIPAGAALFVISSHDRDGESNRLMAANATDIWISEDRGRGTWTIGGFEIAFEDADGELWTVTLGDSEWQG</sequence>
<gene>
    <name evidence="1" type="ORF">ENSA5_22590</name>
</gene>
<evidence type="ECO:0000313" key="2">
    <source>
        <dbReference type="Proteomes" id="UP000237968"/>
    </source>
</evidence>
<dbReference type="Proteomes" id="UP000237968">
    <property type="component" value="Unassembled WGS sequence"/>
</dbReference>
<accession>A0A2S9YBQ3</accession>